<dbReference type="PANTHER" id="PTHR21043:SF0">
    <property type="entry name" value="MITOCHONDRIAL ASSEMBLY OF RIBOSOMAL LARGE SUBUNIT PROTEIN 1"/>
    <property type="match status" value="1"/>
</dbReference>
<keyword evidence="4 5" id="KW-0810">Translation regulation</keyword>
<dbReference type="FunFam" id="3.30.460.10:FF:000015">
    <property type="entry name" value="Ribosomal silencing factor RsfS"/>
    <property type="match status" value="1"/>
</dbReference>
<organism evidence="6 7">
    <name type="scientific">Bacillus selenitireducens (strain ATCC 700615 / DSM 15326 / MLS10)</name>
    <dbReference type="NCBI Taxonomy" id="439292"/>
    <lineage>
        <taxon>Bacteria</taxon>
        <taxon>Bacillati</taxon>
        <taxon>Bacillota</taxon>
        <taxon>Bacilli</taxon>
        <taxon>Bacillales</taxon>
        <taxon>Bacillaceae</taxon>
        <taxon>Salisediminibacterium</taxon>
    </lineage>
</organism>
<keyword evidence="3 5" id="KW-0678">Repressor</keyword>
<dbReference type="RefSeq" id="WP_013173303.1">
    <property type="nucleotide sequence ID" value="NC_014219.1"/>
</dbReference>
<dbReference type="InterPro" id="IPR004394">
    <property type="entry name" value="Iojap/RsfS/C7orf30"/>
</dbReference>
<dbReference type="GO" id="GO:0005737">
    <property type="term" value="C:cytoplasm"/>
    <property type="evidence" value="ECO:0007669"/>
    <property type="project" value="UniProtKB-SubCell"/>
</dbReference>
<dbReference type="eggNOG" id="COG0799">
    <property type="taxonomic scope" value="Bacteria"/>
</dbReference>
<dbReference type="SUPFAM" id="SSF81301">
    <property type="entry name" value="Nucleotidyltransferase"/>
    <property type="match status" value="1"/>
</dbReference>
<evidence type="ECO:0000256" key="4">
    <source>
        <dbReference type="ARBA" id="ARBA00022845"/>
    </source>
</evidence>
<dbReference type="PANTHER" id="PTHR21043">
    <property type="entry name" value="IOJAP SUPERFAMILY ORTHOLOG"/>
    <property type="match status" value="1"/>
</dbReference>
<comment type="function">
    <text evidence="5">Functions as a ribosomal silencing factor. Interacts with ribosomal protein uL14 (rplN), blocking formation of intersubunit bridge B8. Prevents association of the 30S and 50S ribosomal subunits and the formation of functional ribosomes, thus repressing translation.</text>
</comment>
<dbReference type="Gene3D" id="3.30.460.10">
    <property type="entry name" value="Beta Polymerase, domain 2"/>
    <property type="match status" value="1"/>
</dbReference>
<protein>
    <recommendedName>
        <fullName evidence="5">Ribosomal silencing factor RsfS</fullName>
    </recommendedName>
</protein>
<name>D6XWC7_BACIE</name>
<dbReference type="GO" id="GO:0043023">
    <property type="term" value="F:ribosomal large subunit binding"/>
    <property type="evidence" value="ECO:0007669"/>
    <property type="project" value="TreeGrafter"/>
</dbReference>
<evidence type="ECO:0000256" key="3">
    <source>
        <dbReference type="ARBA" id="ARBA00022491"/>
    </source>
</evidence>
<evidence type="ECO:0000313" key="7">
    <source>
        <dbReference type="Proteomes" id="UP000000271"/>
    </source>
</evidence>
<comment type="similarity">
    <text evidence="1 5">Belongs to the Iojap/RsfS family.</text>
</comment>
<dbReference type="Pfam" id="PF02410">
    <property type="entry name" value="RsfS"/>
    <property type="match status" value="1"/>
</dbReference>
<dbReference type="KEGG" id="bse:Bsel_2379"/>
<evidence type="ECO:0000313" key="6">
    <source>
        <dbReference type="EMBL" id="ADH99881.1"/>
    </source>
</evidence>
<dbReference type="EMBL" id="CP001791">
    <property type="protein sequence ID" value="ADH99881.1"/>
    <property type="molecule type" value="Genomic_DNA"/>
</dbReference>
<proteinExistence type="inferred from homology"/>
<dbReference type="InterPro" id="IPR043519">
    <property type="entry name" value="NT_sf"/>
</dbReference>
<dbReference type="AlphaFoldDB" id="D6XWC7"/>
<sequence length="120" mass="13553">MDTKELLTLAVKAIDDKNGHQTIAMDMQGISLVADYFVVTHGNSETQVEAIAREVKNAAQEQGIEVKRLEGLSEARWVLIDLKDVVVHVFHKDERLYYNLEKLWADAKTIEADTILQTNS</sequence>
<dbReference type="GO" id="GO:0042256">
    <property type="term" value="P:cytosolic ribosome assembly"/>
    <property type="evidence" value="ECO:0007669"/>
    <property type="project" value="UniProtKB-UniRule"/>
</dbReference>
<dbReference type="STRING" id="439292.Bsel_2379"/>
<evidence type="ECO:0000256" key="5">
    <source>
        <dbReference type="HAMAP-Rule" id="MF_01477"/>
    </source>
</evidence>
<comment type="subcellular location">
    <subcellularLocation>
        <location evidence="5">Cytoplasm</location>
    </subcellularLocation>
</comment>
<gene>
    <name evidence="5" type="primary">rsfS</name>
    <name evidence="6" type="ordered locus">Bsel_2379</name>
</gene>
<dbReference type="GO" id="GO:0017148">
    <property type="term" value="P:negative regulation of translation"/>
    <property type="evidence" value="ECO:0007669"/>
    <property type="project" value="UniProtKB-UniRule"/>
</dbReference>
<dbReference type="Proteomes" id="UP000000271">
    <property type="component" value="Chromosome"/>
</dbReference>
<keyword evidence="2 5" id="KW-0963">Cytoplasm</keyword>
<accession>D6XWC7</accession>
<dbReference type="GO" id="GO:0090071">
    <property type="term" value="P:negative regulation of ribosome biogenesis"/>
    <property type="evidence" value="ECO:0007669"/>
    <property type="project" value="UniProtKB-UniRule"/>
</dbReference>
<dbReference type="HOGENOM" id="CLU_092688_2_2_9"/>
<comment type="subunit">
    <text evidence="5">Interacts with ribosomal protein uL14 (rplN).</text>
</comment>
<evidence type="ECO:0000256" key="1">
    <source>
        <dbReference type="ARBA" id="ARBA00010574"/>
    </source>
</evidence>
<keyword evidence="7" id="KW-1185">Reference proteome</keyword>
<dbReference type="OrthoDB" id="9793681at2"/>
<dbReference type="HAMAP" id="MF_01477">
    <property type="entry name" value="Iojap_RsfS"/>
    <property type="match status" value="1"/>
</dbReference>
<evidence type="ECO:0000256" key="2">
    <source>
        <dbReference type="ARBA" id="ARBA00022490"/>
    </source>
</evidence>
<dbReference type="NCBIfam" id="TIGR00090">
    <property type="entry name" value="rsfS_iojap_ybeB"/>
    <property type="match status" value="1"/>
</dbReference>
<reference evidence="6" key="1">
    <citation type="submission" date="2009-10" db="EMBL/GenBank/DDBJ databases">
        <title>Complete sequence of Bacillus selenitireducens MLS10.</title>
        <authorList>
            <consortium name="US DOE Joint Genome Institute"/>
            <person name="Lucas S."/>
            <person name="Copeland A."/>
            <person name="Lapidus A."/>
            <person name="Glavina del Rio T."/>
            <person name="Dalin E."/>
            <person name="Tice H."/>
            <person name="Bruce D."/>
            <person name="Goodwin L."/>
            <person name="Pitluck S."/>
            <person name="Sims D."/>
            <person name="Brettin T."/>
            <person name="Detter J.C."/>
            <person name="Han C."/>
            <person name="Larimer F."/>
            <person name="Land M."/>
            <person name="Hauser L."/>
            <person name="Kyrpides N."/>
            <person name="Ovchinnikova G."/>
            <person name="Stolz J."/>
        </authorList>
    </citation>
    <scope>NUCLEOTIDE SEQUENCE [LARGE SCALE GENOMIC DNA]</scope>
    <source>
        <strain evidence="6">MLS10</strain>
    </source>
</reference>